<dbReference type="Proteomes" id="UP001153076">
    <property type="component" value="Unassembled WGS sequence"/>
</dbReference>
<organism evidence="1 2">
    <name type="scientific">Carnegiea gigantea</name>
    <dbReference type="NCBI Taxonomy" id="171969"/>
    <lineage>
        <taxon>Eukaryota</taxon>
        <taxon>Viridiplantae</taxon>
        <taxon>Streptophyta</taxon>
        <taxon>Embryophyta</taxon>
        <taxon>Tracheophyta</taxon>
        <taxon>Spermatophyta</taxon>
        <taxon>Magnoliopsida</taxon>
        <taxon>eudicotyledons</taxon>
        <taxon>Gunneridae</taxon>
        <taxon>Pentapetalae</taxon>
        <taxon>Caryophyllales</taxon>
        <taxon>Cactineae</taxon>
        <taxon>Cactaceae</taxon>
        <taxon>Cactoideae</taxon>
        <taxon>Echinocereeae</taxon>
        <taxon>Carnegiea</taxon>
    </lineage>
</organism>
<keyword evidence="2" id="KW-1185">Reference proteome</keyword>
<evidence type="ECO:0000313" key="1">
    <source>
        <dbReference type="EMBL" id="KAJ8439381.1"/>
    </source>
</evidence>
<name>A0A9Q1QF92_9CARY</name>
<evidence type="ECO:0000313" key="2">
    <source>
        <dbReference type="Proteomes" id="UP001153076"/>
    </source>
</evidence>
<dbReference type="OrthoDB" id="1935089at2759"/>
<protein>
    <submittedName>
        <fullName evidence="1">Uncharacterized protein</fullName>
    </submittedName>
</protein>
<accession>A0A9Q1QF92</accession>
<gene>
    <name evidence="1" type="ORF">Cgig2_021795</name>
</gene>
<reference evidence="1" key="1">
    <citation type="submission" date="2022-04" db="EMBL/GenBank/DDBJ databases">
        <title>Carnegiea gigantea Genome sequencing and assembly v2.</title>
        <authorList>
            <person name="Copetti D."/>
            <person name="Sanderson M.J."/>
            <person name="Burquez A."/>
            <person name="Wojciechowski M.F."/>
        </authorList>
    </citation>
    <scope>NUCLEOTIDE SEQUENCE</scope>
    <source>
        <strain evidence="1">SGP5-SGP5p</strain>
        <tissue evidence="1">Aerial part</tissue>
    </source>
</reference>
<sequence>MVVLMKFSSIVRRKEDLQNLTLSLRTFDFAWCNSRENGINMDERLDCFCRDTKCLLFFLMLKWLTELIKWNRDSFGHVGSEIHKLESQLKNDKDAISRRHMLGLIREWRKREQILWWQRARSDYLKYRDASTCWFHSTANMRRAKNTITSLFDANNLNQAGMLQDILFSYGKASE</sequence>
<dbReference type="EMBL" id="JAKOGI010000221">
    <property type="protein sequence ID" value="KAJ8439381.1"/>
    <property type="molecule type" value="Genomic_DNA"/>
</dbReference>
<proteinExistence type="predicted"/>
<dbReference type="AlphaFoldDB" id="A0A9Q1QF92"/>
<comment type="caution">
    <text evidence="1">The sequence shown here is derived from an EMBL/GenBank/DDBJ whole genome shotgun (WGS) entry which is preliminary data.</text>
</comment>